<accession>A0A9N9LRG9</accession>
<dbReference type="FunFam" id="1.20.1050.130:FF:000016">
    <property type="entry name" value="Glutathione S-transferase 1"/>
    <property type="match status" value="1"/>
</dbReference>
<dbReference type="Pfam" id="PF00043">
    <property type="entry name" value="GST_C"/>
    <property type="match status" value="1"/>
</dbReference>
<feature type="domain" description="GST N-terminal" evidence="7">
    <location>
        <begin position="3"/>
        <end position="84"/>
    </location>
</feature>
<protein>
    <recommendedName>
        <fullName evidence="2">glutathione transferase</fullName>
        <ecNumber evidence="2">2.5.1.18</ecNumber>
    </recommendedName>
</protein>
<dbReference type="InterPro" id="IPR004045">
    <property type="entry name" value="Glutathione_S-Trfase_N"/>
</dbReference>
<dbReference type="Proteomes" id="UP000701801">
    <property type="component" value="Unassembled WGS sequence"/>
</dbReference>
<dbReference type="SUPFAM" id="SSF47616">
    <property type="entry name" value="GST C-terminal domain-like"/>
    <property type="match status" value="1"/>
</dbReference>
<dbReference type="InterPro" id="IPR010987">
    <property type="entry name" value="Glutathione-S-Trfase_C-like"/>
</dbReference>
<comment type="catalytic activity">
    <reaction evidence="4">
        <text>RX + glutathione = an S-substituted glutathione + a halide anion + H(+)</text>
        <dbReference type="Rhea" id="RHEA:16437"/>
        <dbReference type="ChEBI" id="CHEBI:15378"/>
        <dbReference type="ChEBI" id="CHEBI:16042"/>
        <dbReference type="ChEBI" id="CHEBI:17792"/>
        <dbReference type="ChEBI" id="CHEBI:57925"/>
        <dbReference type="ChEBI" id="CHEBI:90779"/>
        <dbReference type="EC" id="2.5.1.18"/>
    </reaction>
</comment>
<proteinExistence type="inferred from homology"/>
<organism evidence="9 10">
    <name type="scientific">Hymenoscyphus albidus</name>
    <dbReference type="NCBI Taxonomy" id="595503"/>
    <lineage>
        <taxon>Eukaryota</taxon>
        <taxon>Fungi</taxon>
        <taxon>Dikarya</taxon>
        <taxon>Ascomycota</taxon>
        <taxon>Pezizomycotina</taxon>
        <taxon>Leotiomycetes</taxon>
        <taxon>Helotiales</taxon>
        <taxon>Helotiaceae</taxon>
        <taxon>Hymenoscyphus</taxon>
    </lineage>
</organism>
<dbReference type="Gene3D" id="1.20.1050.10">
    <property type="match status" value="1"/>
</dbReference>
<dbReference type="Pfam" id="PF02798">
    <property type="entry name" value="GST_N"/>
    <property type="match status" value="1"/>
</dbReference>
<dbReference type="CDD" id="cd03048">
    <property type="entry name" value="GST_N_Ure2p_like"/>
    <property type="match status" value="1"/>
</dbReference>
<dbReference type="SFLD" id="SFLDG00358">
    <property type="entry name" value="Main_(cytGST)"/>
    <property type="match status" value="1"/>
</dbReference>
<evidence type="ECO:0000256" key="1">
    <source>
        <dbReference type="ARBA" id="ARBA00007409"/>
    </source>
</evidence>
<dbReference type="InterPro" id="IPR036282">
    <property type="entry name" value="Glutathione-S-Trfase_C_sf"/>
</dbReference>
<dbReference type="GO" id="GO:0004364">
    <property type="term" value="F:glutathione transferase activity"/>
    <property type="evidence" value="ECO:0007669"/>
    <property type="project" value="UniProtKB-EC"/>
</dbReference>
<evidence type="ECO:0000256" key="6">
    <source>
        <dbReference type="RuleBase" id="RU003494"/>
    </source>
</evidence>
<comment type="similarity">
    <text evidence="1 6">Belongs to the GST superfamily.</text>
</comment>
<feature type="domain" description="GST C-terminal" evidence="8">
    <location>
        <begin position="90"/>
        <end position="219"/>
    </location>
</feature>
<dbReference type="AlphaFoldDB" id="A0A9N9LRG9"/>
<dbReference type="InterPro" id="IPR040079">
    <property type="entry name" value="Glutathione_S-Trfase"/>
</dbReference>
<evidence type="ECO:0000256" key="2">
    <source>
        <dbReference type="ARBA" id="ARBA00012452"/>
    </source>
</evidence>
<name>A0A9N9LRG9_9HELO</name>
<dbReference type="PANTHER" id="PTHR44051">
    <property type="entry name" value="GLUTATHIONE S-TRANSFERASE-RELATED"/>
    <property type="match status" value="1"/>
</dbReference>
<dbReference type="EC" id="2.5.1.18" evidence="2"/>
<dbReference type="SFLD" id="SFLDS00019">
    <property type="entry name" value="Glutathione_Transferase_(cytos"/>
    <property type="match status" value="1"/>
</dbReference>
<gene>
    <name evidence="9" type="ORF">HYALB_00012885</name>
</gene>
<dbReference type="OrthoDB" id="422574at2759"/>
<comment type="caution">
    <text evidence="9">The sequence shown here is derived from an EMBL/GenBank/DDBJ whole genome shotgun (WGS) entry which is preliminary data.</text>
</comment>
<sequence length="219" mass="25008">MSKPITLWGHAGGPNPWKVIIILEELNLKYDHKMLEMSDVKKEPYEKICVNGRVPAIEDPNTGITLWESAAIIEYLIETYGQDKDLTFTSGPEKFLVKQWVFFQASGQGPYYGQAGWFAHYHPEKLPSAIERYREHVKRVLGVLNKALEGKQYLVGEKCTIADLSFIAWDMMLPWMFGEAWAGLDVENKFPNYFAWNKRLLERPAVQAAVKAKAAVSKI</sequence>
<evidence type="ECO:0000313" key="9">
    <source>
        <dbReference type="EMBL" id="CAG8977094.1"/>
    </source>
</evidence>
<dbReference type="InterPro" id="IPR004046">
    <property type="entry name" value="GST_C"/>
</dbReference>
<dbReference type="PROSITE" id="PS50404">
    <property type="entry name" value="GST_NTER"/>
    <property type="match status" value="1"/>
</dbReference>
<evidence type="ECO:0000256" key="5">
    <source>
        <dbReference type="ARBA" id="ARBA00060024"/>
    </source>
</evidence>
<dbReference type="InterPro" id="IPR036249">
    <property type="entry name" value="Thioredoxin-like_sf"/>
</dbReference>
<dbReference type="PANTHER" id="PTHR44051:SF3">
    <property type="entry name" value="TRANSCRIPTIONAL REGULATOR URE2"/>
    <property type="match status" value="1"/>
</dbReference>
<dbReference type="SFLD" id="SFLDG01151">
    <property type="entry name" value="Main.2:_Nu-like"/>
    <property type="match status" value="1"/>
</dbReference>
<evidence type="ECO:0000259" key="8">
    <source>
        <dbReference type="PROSITE" id="PS50405"/>
    </source>
</evidence>
<dbReference type="GO" id="GO:0005737">
    <property type="term" value="C:cytoplasm"/>
    <property type="evidence" value="ECO:0007669"/>
    <property type="project" value="UniProtKB-ARBA"/>
</dbReference>
<evidence type="ECO:0000256" key="3">
    <source>
        <dbReference type="ARBA" id="ARBA00022679"/>
    </source>
</evidence>
<dbReference type="PROSITE" id="PS50405">
    <property type="entry name" value="GST_CTER"/>
    <property type="match status" value="1"/>
</dbReference>
<evidence type="ECO:0000259" key="7">
    <source>
        <dbReference type="PROSITE" id="PS50404"/>
    </source>
</evidence>
<comment type="function">
    <text evidence="5">Involved in the oxidative stress response and detoxification.</text>
</comment>
<dbReference type="GO" id="GO:0005634">
    <property type="term" value="C:nucleus"/>
    <property type="evidence" value="ECO:0007669"/>
    <property type="project" value="UniProtKB-ARBA"/>
</dbReference>
<dbReference type="EMBL" id="CAJVRM010000204">
    <property type="protein sequence ID" value="CAG8977094.1"/>
    <property type="molecule type" value="Genomic_DNA"/>
</dbReference>
<evidence type="ECO:0000256" key="4">
    <source>
        <dbReference type="ARBA" id="ARBA00047960"/>
    </source>
</evidence>
<dbReference type="SUPFAM" id="SSF52833">
    <property type="entry name" value="Thioredoxin-like"/>
    <property type="match status" value="1"/>
</dbReference>
<keyword evidence="10" id="KW-1185">Reference proteome</keyword>
<evidence type="ECO:0000313" key="10">
    <source>
        <dbReference type="Proteomes" id="UP000701801"/>
    </source>
</evidence>
<reference evidence="9" key="1">
    <citation type="submission" date="2021-07" db="EMBL/GenBank/DDBJ databases">
        <authorList>
            <person name="Durling M."/>
        </authorList>
    </citation>
    <scope>NUCLEOTIDE SEQUENCE</scope>
</reference>
<keyword evidence="3" id="KW-0808">Transferase</keyword>
<dbReference type="Gene3D" id="3.40.30.10">
    <property type="entry name" value="Glutaredoxin"/>
    <property type="match status" value="1"/>
</dbReference>